<dbReference type="InterPro" id="IPR036329">
    <property type="entry name" value="Aro-AA_hydroxylase_C_sf"/>
</dbReference>
<dbReference type="STRING" id="908615.SAMN05421540_106120"/>
<evidence type="ECO:0000256" key="4">
    <source>
        <dbReference type="ARBA" id="ARBA00023002"/>
    </source>
</evidence>
<dbReference type="PRINTS" id="PR00372">
    <property type="entry name" value="FYWHYDRXLASE"/>
</dbReference>
<evidence type="ECO:0000256" key="6">
    <source>
        <dbReference type="ARBA" id="ARBA00023033"/>
    </source>
</evidence>
<evidence type="ECO:0000256" key="2">
    <source>
        <dbReference type="ARBA" id="ARBA00009712"/>
    </source>
</evidence>
<evidence type="ECO:0000313" key="9">
    <source>
        <dbReference type="EMBL" id="SEA50122.1"/>
    </source>
</evidence>
<evidence type="ECO:0000256" key="3">
    <source>
        <dbReference type="ARBA" id="ARBA00022723"/>
    </source>
</evidence>
<gene>
    <name evidence="9" type="ORF">SAMN05421540_106120</name>
</gene>
<dbReference type="Proteomes" id="UP000198820">
    <property type="component" value="Unassembled WGS sequence"/>
</dbReference>
<dbReference type="InterPro" id="IPR019774">
    <property type="entry name" value="Aromatic-AA_hydroxylase_C"/>
</dbReference>
<dbReference type="SUPFAM" id="SSF56534">
    <property type="entry name" value="Aromatic aminoacid monoxygenases, catalytic and oligomerization domains"/>
    <property type="match status" value="1"/>
</dbReference>
<dbReference type="PROSITE" id="PS51410">
    <property type="entry name" value="BH4_AAA_HYDROXYL_2"/>
    <property type="match status" value="1"/>
</dbReference>
<feature type="binding site" evidence="7">
    <location>
        <position position="159"/>
    </location>
    <ligand>
        <name>Fe cation</name>
        <dbReference type="ChEBI" id="CHEBI:24875"/>
    </ligand>
</feature>
<evidence type="ECO:0000256" key="5">
    <source>
        <dbReference type="ARBA" id="ARBA00023004"/>
    </source>
</evidence>
<feature type="binding site" evidence="7">
    <location>
        <position position="117"/>
    </location>
    <ligand>
        <name>Fe cation</name>
        <dbReference type="ChEBI" id="CHEBI:24875"/>
    </ligand>
</feature>
<evidence type="ECO:0000256" key="7">
    <source>
        <dbReference type="PIRSR" id="PIRSR601273-2"/>
    </source>
</evidence>
<feature type="domain" description="Biopterin-dependent aromatic amino acid hydroxylase family profile" evidence="8">
    <location>
        <begin position="1"/>
        <end position="242"/>
    </location>
</feature>
<dbReference type="AlphaFoldDB" id="A0A1H4BQM6"/>
<dbReference type="Pfam" id="PF00351">
    <property type="entry name" value="Biopterin_H"/>
    <property type="match status" value="1"/>
</dbReference>
<keyword evidence="5 7" id="KW-0408">Iron</keyword>
<evidence type="ECO:0000256" key="1">
    <source>
        <dbReference type="ARBA" id="ARBA00001954"/>
    </source>
</evidence>
<dbReference type="InterPro" id="IPR018301">
    <property type="entry name" value="ArAA_hydroxylase_Fe/CU_BS"/>
</dbReference>
<keyword evidence="3 7" id="KW-0479">Metal-binding</keyword>
<dbReference type="PANTHER" id="PTHR11473">
    <property type="entry name" value="AROMATIC AMINO ACID HYDROXYLASE"/>
    <property type="match status" value="1"/>
</dbReference>
<organism evidence="9 10">
    <name type="scientific">Psychroflexus halocasei</name>
    <dbReference type="NCBI Taxonomy" id="908615"/>
    <lineage>
        <taxon>Bacteria</taxon>
        <taxon>Pseudomonadati</taxon>
        <taxon>Bacteroidota</taxon>
        <taxon>Flavobacteriia</taxon>
        <taxon>Flavobacteriales</taxon>
        <taxon>Flavobacteriaceae</taxon>
        <taxon>Psychroflexus</taxon>
    </lineage>
</organism>
<sequence length="242" mass="28419">MIQDMNTYTADDLWVWNKLFQRQLENIPNKASETYLEAVDVMKPVLNADELPDFSKLGEWFKDSTSWSLEVVPGLIEVEDFFKLLAQKKFCSSTWLRSKDSLDYLEEPDMFHDIFGHVPLLSNSIFSAFMQEFAQLGCDFINDKEKIKQLQRLYWFTIEFGVIKENGIIKSYGAGILSSFGETNQIAELKANFHPFEMDTILQKEFRTDVMQEDYFVIDSYEQLFESLQQLKKEWKDQMVLA</sequence>
<evidence type="ECO:0000313" key="10">
    <source>
        <dbReference type="Proteomes" id="UP000198820"/>
    </source>
</evidence>
<dbReference type="Gene3D" id="1.10.800.10">
    <property type="entry name" value="Aromatic amino acid hydroxylase"/>
    <property type="match status" value="1"/>
</dbReference>
<dbReference type="InterPro" id="IPR036951">
    <property type="entry name" value="ArAA_hydroxylase_sf"/>
</dbReference>
<keyword evidence="10" id="KW-1185">Reference proteome</keyword>
<comment type="similarity">
    <text evidence="2">Belongs to the biopterin-dependent aromatic amino acid hydroxylase family.</text>
</comment>
<dbReference type="InterPro" id="IPR001273">
    <property type="entry name" value="ArAA_hydroxylase"/>
</dbReference>
<dbReference type="GO" id="GO:0004505">
    <property type="term" value="F:phenylalanine 4-monooxygenase activity"/>
    <property type="evidence" value="ECO:0007669"/>
    <property type="project" value="UniProtKB-ARBA"/>
</dbReference>
<proteinExistence type="inferred from homology"/>
<accession>A0A1H4BQM6</accession>
<feature type="binding site" evidence="7">
    <location>
        <position position="112"/>
    </location>
    <ligand>
        <name>Fe cation</name>
        <dbReference type="ChEBI" id="CHEBI:24875"/>
    </ligand>
</feature>
<keyword evidence="4" id="KW-0560">Oxidoreductase</keyword>
<protein>
    <submittedName>
        <fullName evidence="9">Phenylalanine-4-hydroxylase</fullName>
    </submittedName>
</protein>
<dbReference type="PANTHER" id="PTHR11473:SF24">
    <property type="entry name" value="PHENYLALANINE-4-HYDROXYLASE"/>
    <property type="match status" value="1"/>
</dbReference>
<name>A0A1H4BQM6_9FLAO</name>
<dbReference type="EMBL" id="FNQF01000006">
    <property type="protein sequence ID" value="SEA50122.1"/>
    <property type="molecule type" value="Genomic_DNA"/>
</dbReference>
<dbReference type="GO" id="GO:0005506">
    <property type="term" value="F:iron ion binding"/>
    <property type="evidence" value="ECO:0007669"/>
    <property type="project" value="InterPro"/>
</dbReference>
<comment type="cofactor">
    <cofactor evidence="1 7">
        <name>Fe(2+)</name>
        <dbReference type="ChEBI" id="CHEBI:29033"/>
    </cofactor>
</comment>
<reference evidence="9" key="1">
    <citation type="submission" date="2016-10" db="EMBL/GenBank/DDBJ databases">
        <authorList>
            <person name="de Groot N.N."/>
        </authorList>
    </citation>
    <scope>NUCLEOTIDE SEQUENCE [LARGE SCALE GENOMIC DNA]</scope>
    <source>
        <strain evidence="9">DSM 23581</strain>
    </source>
</reference>
<dbReference type="PROSITE" id="PS00367">
    <property type="entry name" value="BH4_AAA_HYDROXYL_1"/>
    <property type="match status" value="1"/>
</dbReference>
<keyword evidence="6" id="KW-0503">Monooxygenase</keyword>
<evidence type="ECO:0000259" key="8">
    <source>
        <dbReference type="PROSITE" id="PS51410"/>
    </source>
</evidence>